<proteinExistence type="predicted"/>
<dbReference type="EMBL" id="GBRH01241790">
    <property type="protein sequence ID" value="JAD56105.1"/>
    <property type="molecule type" value="Transcribed_RNA"/>
</dbReference>
<reference evidence="1" key="2">
    <citation type="journal article" date="2015" name="Data Brief">
        <title>Shoot transcriptome of the giant reed, Arundo donax.</title>
        <authorList>
            <person name="Barrero R.A."/>
            <person name="Guerrero F.D."/>
            <person name="Moolhuijzen P."/>
            <person name="Goolsby J.A."/>
            <person name="Tidwell J."/>
            <person name="Bellgard S.E."/>
            <person name="Bellgard M.I."/>
        </authorList>
    </citation>
    <scope>NUCLEOTIDE SEQUENCE</scope>
    <source>
        <tissue evidence="1">Shoot tissue taken approximately 20 cm above the soil surface</tissue>
    </source>
</reference>
<sequence>MYCHTQAIKPNKEGKLNPRLFVSRMLLTLPWHFKNMIISSFLKKTN</sequence>
<reference evidence="1" key="1">
    <citation type="submission" date="2014-09" db="EMBL/GenBank/DDBJ databases">
        <authorList>
            <person name="Magalhaes I.L.F."/>
            <person name="Oliveira U."/>
            <person name="Santos F.R."/>
            <person name="Vidigal T.H.D.A."/>
            <person name="Brescovit A.D."/>
            <person name="Santos A.J."/>
        </authorList>
    </citation>
    <scope>NUCLEOTIDE SEQUENCE</scope>
    <source>
        <tissue evidence="1">Shoot tissue taken approximately 20 cm above the soil surface</tissue>
    </source>
</reference>
<organism evidence="1">
    <name type="scientific">Arundo donax</name>
    <name type="common">Giant reed</name>
    <name type="synonym">Donax arundinaceus</name>
    <dbReference type="NCBI Taxonomy" id="35708"/>
    <lineage>
        <taxon>Eukaryota</taxon>
        <taxon>Viridiplantae</taxon>
        <taxon>Streptophyta</taxon>
        <taxon>Embryophyta</taxon>
        <taxon>Tracheophyta</taxon>
        <taxon>Spermatophyta</taxon>
        <taxon>Magnoliopsida</taxon>
        <taxon>Liliopsida</taxon>
        <taxon>Poales</taxon>
        <taxon>Poaceae</taxon>
        <taxon>PACMAD clade</taxon>
        <taxon>Arundinoideae</taxon>
        <taxon>Arundineae</taxon>
        <taxon>Arundo</taxon>
    </lineage>
</organism>
<evidence type="ECO:0000313" key="1">
    <source>
        <dbReference type="EMBL" id="JAD56105.1"/>
    </source>
</evidence>
<accession>A0A0A9SZD7</accession>
<dbReference type="AlphaFoldDB" id="A0A0A9SZD7"/>
<name>A0A0A9SZD7_ARUDO</name>
<protein>
    <submittedName>
        <fullName evidence="1">Uncharacterized protein</fullName>
    </submittedName>
</protein>